<comment type="caution">
    <text evidence="1">The sequence shown here is derived from an EMBL/GenBank/DDBJ whole genome shotgun (WGS) entry which is preliminary data.</text>
</comment>
<sequence>MSSGASSAAGRRAIAQEVLNRHGETYAHEIGIKLADNTPSALFQWLCAAILFSAPIGAPQAVAGARALKDAGLTTSRKMADATWDQRRKPLTDNGYARYDEKTATFLGETAQLVEEEWHGDLRRLHDSCEGDADCLRNELKRAKGLGDVGVDIFFREAQEPWQSLRPFADKRARKAAVALGLLDTESGDPGQLADLVNGKDLARLMAGLVRTDLAGDADDIINATRGAG</sequence>
<evidence type="ECO:0000313" key="2">
    <source>
        <dbReference type="Proteomes" id="UP000009881"/>
    </source>
</evidence>
<dbReference type="EMBL" id="ANHY01000019">
    <property type="protein sequence ID" value="EKV27567.1"/>
    <property type="molecule type" value="Genomic_DNA"/>
</dbReference>
<reference evidence="1 2" key="1">
    <citation type="journal article" date="2013" name="Genome Announc.">
        <title>Draft Genome Sequence of an Alphaproteobacterium, Caenispirillum salinarum AK4(T), Isolated from a Solar Saltern.</title>
        <authorList>
            <person name="Khatri I."/>
            <person name="Singh A."/>
            <person name="Korpole S."/>
            <person name="Pinnaka A.K."/>
            <person name="Subramanian S."/>
        </authorList>
    </citation>
    <scope>NUCLEOTIDE SEQUENCE [LARGE SCALE GENOMIC DNA]</scope>
    <source>
        <strain evidence="1 2">AK4</strain>
    </source>
</reference>
<gene>
    <name evidence="1" type="ORF">C882_1413</name>
</gene>
<accession>K9GR00</accession>
<organism evidence="1 2">
    <name type="scientific">Caenispirillum salinarum AK4</name>
    <dbReference type="NCBI Taxonomy" id="1238182"/>
    <lineage>
        <taxon>Bacteria</taxon>
        <taxon>Pseudomonadati</taxon>
        <taxon>Pseudomonadota</taxon>
        <taxon>Alphaproteobacteria</taxon>
        <taxon>Rhodospirillales</taxon>
        <taxon>Novispirillaceae</taxon>
        <taxon>Caenispirillum</taxon>
    </lineage>
</organism>
<protein>
    <recommendedName>
        <fullName evidence="3">Endonuclease</fullName>
    </recommendedName>
</protein>
<name>K9GR00_9PROT</name>
<dbReference type="STRING" id="1238182.C882_1413"/>
<dbReference type="OrthoDB" id="3078554at2"/>
<dbReference type="AlphaFoldDB" id="K9GR00"/>
<dbReference type="Proteomes" id="UP000009881">
    <property type="component" value="Unassembled WGS sequence"/>
</dbReference>
<dbReference type="RefSeq" id="WP_009542069.1">
    <property type="nucleotide sequence ID" value="NZ_ANHY01000019.1"/>
</dbReference>
<keyword evidence="2" id="KW-1185">Reference proteome</keyword>
<evidence type="ECO:0000313" key="1">
    <source>
        <dbReference type="EMBL" id="EKV27567.1"/>
    </source>
</evidence>
<proteinExistence type="predicted"/>
<dbReference type="eggNOG" id="COG0177">
    <property type="taxonomic scope" value="Bacteria"/>
</dbReference>
<evidence type="ECO:0008006" key="3">
    <source>
        <dbReference type="Google" id="ProtNLM"/>
    </source>
</evidence>